<protein>
    <submittedName>
        <fullName evidence="6">Biotin synthase</fullName>
    </submittedName>
</protein>
<comment type="caution">
    <text evidence="5">The sequence shown here is derived from an EMBL/GenBank/DDBJ whole genome shotgun (WGS) entry which is preliminary data.</text>
</comment>
<dbReference type="InterPro" id="IPR008977">
    <property type="entry name" value="PHM/PNGase_F_dom_sf"/>
</dbReference>
<dbReference type="SUPFAM" id="SSF52025">
    <property type="entry name" value="PA domain"/>
    <property type="match status" value="1"/>
</dbReference>
<dbReference type="OrthoDB" id="406745at2759"/>
<feature type="signal peptide" evidence="3">
    <location>
        <begin position="1"/>
        <end position="18"/>
    </location>
</feature>
<dbReference type="InterPro" id="IPR015197">
    <property type="entry name" value="PngaseF_C"/>
</dbReference>
<feature type="chain" id="PRO_5043272325" evidence="3">
    <location>
        <begin position="19"/>
        <end position="1225"/>
    </location>
</feature>
<keyword evidence="1" id="KW-1015">Disulfide bond</keyword>
<evidence type="ECO:0000313" key="6">
    <source>
        <dbReference type="EMBL" id="CAL4780420.1"/>
    </source>
</evidence>
<dbReference type="SMART" id="SM01290">
    <property type="entry name" value="N-glycanase_N"/>
    <property type="match status" value="1"/>
</dbReference>
<feature type="region of interest" description="Disordered" evidence="2">
    <location>
        <begin position="379"/>
        <end position="400"/>
    </location>
</feature>
<organism evidence="5">
    <name type="scientific">Cladocopium goreaui</name>
    <dbReference type="NCBI Taxonomy" id="2562237"/>
    <lineage>
        <taxon>Eukaryota</taxon>
        <taxon>Sar</taxon>
        <taxon>Alveolata</taxon>
        <taxon>Dinophyceae</taxon>
        <taxon>Suessiales</taxon>
        <taxon>Symbiodiniaceae</taxon>
        <taxon>Cladocopium</taxon>
    </lineage>
</organism>
<reference evidence="5" key="1">
    <citation type="submission" date="2022-10" db="EMBL/GenBank/DDBJ databases">
        <authorList>
            <person name="Chen Y."/>
            <person name="Dougan E. K."/>
            <person name="Chan C."/>
            <person name="Rhodes N."/>
            <person name="Thang M."/>
        </authorList>
    </citation>
    <scope>NUCLEOTIDE SEQUENCE</scope>
</reference>
<dbReference type="Gene3D" id="3.50.30.30">
    <property type="match status" value="1"/>
</dbReference>
<dbReference type="Pfam" id="PF02225">
    <property type="entry name" value="PA"/>
    <property type="match status" value="1"/>
</dbReference>
<dbReference type="CDD" id="cd15482">
    <property type="entry name" value="Sialidase_non-viral"/>
    <property type="match status" value="1"/>
</dbReference>
<evidence type="ECO:0000256" key="1">
    <source>
        <dbReference type="ARBA" id="ARBA00023157"/>
    </source>
</evidence>
<dbReference type="GO" id="GO:0016715">
    <property type="term" value="F:oxidoreductase activity, acting on paired donors, with incorporation or reduction of molecular oxygen, reduced ascorbate as one donor, and incorporation of one atom of oxygen"/>
    <property type="evidence" value="ECO:0007669"/>
    <property type="project" value="InterPro"/>
</dbReference>
<dbReference type="InterPro" id="IPR015196">
    <property type="entry name" value="PngaseF_N"/>
</dbReference>
<dbReference type="SUPFAM" id="SSF49742">
    <property type="entry name" value="PHM/PNGase F"/>
    <property type="match status" value="1"/>
</dbReference>
<evidence type="ECO:0000313" key="5">
    <source>
        <dbReference type="EMBL" id="CAI3993108.1"/>
    </source>
</evidence>
<proteinExistence type="predicted"/>
<dbReference type="InterPro" id="IPR015943">
    <property type="entry name" value="WD40/YVTN_repeat-like_dom_sf"/>
</dbReference>
<gene>
    <name evidence="5" type="ORF">C1SCF055_LOCUS19888</name>
</gene>
<dbReference type="InterPro" id="IPR046450">
    <property type="entry name" value="PA_dom_sf"/>
</dbReference>
<dbReference type="InterPro" id="IPR003137">
    <property type="entry name" value="PA_domain"/>
</dbReference>
<dbReference type="InterPro" id="IPR053251">
    <property type="entry name" value="N-glycanase"/>
</dbReference>
<evidence type="ECO:0000256" key="3">
    <source>
        <dbReference type="SAM" id="SignalP"/>
    </source>
</evidence>
<dbReference type="Pfam" id="PF09113">
    <property type="entry name" value="N-glycanase_C"/>
    <property type="match status" value="1"/>
</dbReference>
<accession>A0A9P1FYB0</accession>
<feature type="compositionally biased region" description="Polar residues" evidence="2">
    <location>
        <begin position="468"/>
        <end position="478"/>
    </location>
</feature>
<dbReference type="Gene3D" id="2.130.10.10">
    <property type="entry name" value="YVTN repeat-like/Quinoprotein amine dehydrogenase"/>
    <property type="match status" value="1"/>
</dbReference>
<dbReference type="InterPro" id="IPR014784">
    <property type="entry name" value="Cu2_ascorb_mOase-like_C"/>
</dbReference>
<feature type="domain" description="Peptide-N-glycosidase F N-terminal" evidence="4">
    <location>
        <begin position="887"/>
        <end position="1017"/>
    </location>
</feature>
<dbReference type="EMBL" id="CAMXCT030001791">
    <property type="protein sequence ID" value="CAL4780420.1"/>
    <property type="molecule type" value="Genomic_DNA"/>
</dbReference>
<dbReference type="Gene3D" id="2.60.120.230">
    <property type="match status" value="1"/>
</dbReference>
<feature type="region of interest" description="Disordered" evidence="2">
    <location>
        <begin position="454"/>
        <end position="480"/>
    </location>
</feature>
<dbReference type="EMBL" id="CAMXCT020001791">
    <property type="protein sequence ID" value="CAL1146483.1"/>
    <property type="molecule type" value="Genomic_DNA"/>
</dbReference>
<evidence type="ECO:0000313" key="7">
    <source>
        <dbReference type="Proteomes" id="UP001152797"/>
    </source>
</evidence>
<dbReference type="Proteomes" id="UP001152797">
    <property type="component" value="Unassembled WGS sequence"/>
</dbReference>
<keyword evidence="7" id="KW-1185">Reference proteome</keyword>
<evidence type="ECO:0000256" key="2">
    <source>
        <dbReference type="SAM" id="MobiDB-lite"/>
    </source>
</evidence>
<dbReference type="PANTHER" id="PTHR39319">
    <property type="entry name" value="SI:DKEY-256H2.1"/>
    <property type="match status" value="1"/>
</dbReference>
<sequence length="1225" mass="133495">MGPMFPRLCLSLIASVSAAIWHWAEKQGLGLRDWTDVEVSPDGSVISAVATYGALVVSFDGGETWYYGDSSADYKAVRITPDGSKIFTVAPYTDGVWIWTHRFTIGNSVFWNVDKKYVTSDAWYDVATTPDGVIIAAVVNPGNIWISRDSGSTWQADISVGSTQEWSGIAMSDDGSKMLAAAYRAKIWISGDSGDIWEEVASSPSDVWFDVAVSSDGSKMIAGGPSLFISSDGGTTWAQASTVGTRRFFQWHGVAMSSDGSKMAACGYGHPEGSIWTSMDAGVTWLQEATFDTDAYFYSGYDINSGMITKISMSSDGSQMVAVSSSPGYIMIREPGTSTTITTMTNTTTASTRTTSLSTFTTSTGTETTATATSSTATVVTRTSTTGSTTGSTTLDEETSAGSAVSALGLAPGQEPAPCVACVPCLSWLTGTGASDSAPFIITDHPARRKVEERSQLGPLGQPKGPSATLSPGQSRSATWAFRSDEDKAPTWTLSEKGIPCHPLQQEGKTYHGCHPDGWCCLDITCSKTDHCDMATKDQATPGPPLRLPRDPVTTPCELDAGGETFHWDPEEDLNLMFVLLQEDVEGLQEEDLESLVKLSSSQPLRLVLMSYKTSKDEIQELMSKTQQQLEPLIAALTPEERDRAKQSFVLVSQPAWHISFDRCWLPSVTHSWSKEVTLLQFSSEYDFSVSTQPQSIRGDWAKDGLEEALSKPLRWVGGLCEEQEMDPSWPAPSTALSGSIALVARGSCSHYHKARSAQDRGAAGIVIFSYGEQTVAMSCAAPDPCDEVLQIPVLMISRSLGERLLEELFPNVTSDDQGPATEREVTATLRSQRQGPDLVGVLGGGGLWYNSPIGMSRLADELIGMEYRRKLLQRREELSQSGDVLRIEVFKLAAFPGGLTFPWPASDAQTIRDGKYTELEVELALDCKDHLDDNCPPWDHELNLYLCIEGVSASSACHDRRLSVSRWVTPYGREAHWFSANTAALPLLSSAEAVAGKGTLHLHTWQHYTVSLVFWFRRTSNPSPVLPRSQMPLWLGGPFDLSYNPLHQPVTFELPPATQRVTLSALITGHGWGVDEDNCAEFCDHSHHFSVNGVTTGLTKAHPTAGNQDGCKTKVFLGVVPNQYGTWPFGRAGWCPGQHVDWWEVDVTQWLQEGSNTLTYHAYFNGTDYEPQPGGLEDDLGFPAEIHLASVLTFYSEEGHQQPVELKLKPLQPLENSRRSVLFP</sequence>
<name>A0A9P1FYB0_9DINO</name>
<dbReference type="SUPFAM" id="SSF110296">
    <property type="entry name" value="Oligoxyloglucan reducing end-specific cellobiohydrolase"/>
    <property type="match status" value="1"/>
</dbReference>
<reference evidence="6 7" key="2">
    <citation type="submission" date="2024-05" db="EMBL/GenBank/DDBJ databases">
        <authorList>
            <person name="Chen Y."/>
            <person name="Shah S."/>
            <person name="Dougan E. K."/>
            <person name="Thang M."/>
            <person name="Chan C."/>
        </authorList>
    </citation>
    <scope>NUCLEOTIDE SEQUENCE [LARGE SCALE GENOMIC DNA]</scope>
</reference>
<dbReference type="EMBL" id="CAMXCT010001791">
    <property type="protein sequence ID" value="CAI3993108.1"/>
    <property type="molecule type" value="Genomic_DNA"/>
</dbReference>
<dbReference type="AlphaFoldDB" id="A0A9P1FYB0"/>
<keyword evidence="3" id="KW-0732">Signal</keyword>
<dbReference type="PANTHER" id="PTHR39319:SF1">
    <property type="entry name" value="SI:DKEY-256H2.1"/>
    <property type="match status" value="1"/>
</dbReference>
<evidence type="ECO:0000259" key="4">
    <source>
        <dbReference type="SMART" id="SM01290"/>
    </source>
</evidence>